<evidence type="ECO:0000313" key="3">
    <source>
        <dbReference type="Proteomes" id="UP000759537"/>
    </source>
</evidence>
<sequence>MSVGPSRITVMKLVSLFLTFLRCRPTWPRSRVSMMNTIHIKSSSTVSWIPFQLMTLFCNPDFLPPLLSYPKHPETFFKLFLSFQVLLL</sequence>
<reference evidence="2" key="2">
    <citation type="journal article" date="2020" name="Nat. Commun.">
        <title>Large-scale genome sequencing of mycorrhizal fungi provides insights into the early evolution of symbiotic traits.</title>
        <authorList>
            <person name="Miyauchi S."/>
            <person name="Kiss E."/>
            <person name="Kuo A."/>
            <person name="Drula E."/>
            <person name="Kohler A."/>
            <person name="Sanchez-Garcia M."/>
            <person name="Morin E."/>
            <person name="Andreopoulos B."/>
            <person name="Barry K.W."/>
            <person name="Bonito G."/>
            <person name="Buee M."/>
            <person name="Carver A."/>
            <person name="Chen C."/>
            <person name="Cichocki N."/>
            <person name="Clum A."/>
            <person name="Culley D."/>
            <person name="Crous P.W."/>
            <person name="Fauchery L."/>
            <person name="Girlanda M."/>
            <person name="Hayes R.D."/>
            <person name="Keri Z."/>
            <person name="LaButti K."/>
            <person name="Lipzen A."/>
            <person name="Lombard V."/>
            <person name="Magnuson J."/>
            <person name="Maillard F."/>
            <person name="Murat C."/>
            <person name="Nolan M."/>
            <person name="Ohm R.A."/>
            <person name="Pangilinan J."/>
            <person name="Pereira M.F."/>
            <person name="Perotto S."/>
            <person name="Peter M."/>
            <person name="Pfister S."/>
            <person name="Riley R."/>
            <person name="Sitrit Y."/>
            <person name="Stielow J.B."/>
            <person name="Szollosi G."/>
            <person name="Zifcakova L."/>
            <person name="Stursova M."/>
            <person name="Spatafora J.W."/>
            <person name="Tedersoo L."/>
            <person name="Vaario L.M."/>
            <person name="Yamada A."/>
            <person name="Yan M."/>
            <person name="Wang P."/>
            <person name="Xu J."/>
            <person name="Bruns T."/>
            <person name="Baldrian P."/>
            <person name="Vilgalys R."/>
            <person name="Dunand C."/>
            <person name="Henrissat B."/>
            <person name="Grigoriev I.V."/>
            <person name="Hibbett D."/>
            <person name="Nagy L.G."/>
            <person name="Martin F.M."/>
        </authorList>
    </citation>
    <scope>NUCLEOTIDE SEQUENCE</scope>
    <source>
        <strain evidence="2">Prilba</strain>
    </source>
</reference>
<gene>
    <name evidence="2" type="ORF">DFH94DRAFT_782117</name>
</gene>
<organism evidence="2 3">
    <name type="scientific">Russula ochroleuca</name>
    <dbReference type="NCBI Taxonomy" id="152965"/>
    <lineage>
        <taxon>Eukaryota</taxon>
        <taxon>Fungi</taxon>
        <taxon>Dikarya</taxon>
        <taxon>Basidiomycota</taxon>
        <taxon>Agaricomycotina</taxon>
        <taxon>Agaricomycetes</taxon>
        <taxon>Russulales</taxon>
        <taxon>Russulaceae</taxon>
        <taxon>Russula</taxon>
    </lineage>
</organism>
<keyword evidence="1" id="KW-0732">Signal</keyword>
<comment type="caution">
    <text evidence="2">The sequence shown here is derived from an EMBL/GenBank/DDBJ whole genome shotgun (WGS) entry which is preliminary data.</text>
</comment>
<evidence type="ECO:0000256" key="1">
    <source>
        <dbReference type="SAM" id="SignalP"/>
    </source>
</evidence>
<proteinExistence type="predicted"/>
<reference evidence="2" key="1">
    <citation type="submission" date="2019-10" db="EMBL/GenBank/DDBJ databases">
        <authorList>
            <consortium name="DOE Joint Genome Institute"/>
            <person name="Kuo A."/>
            <person name="Miyauchi S."/>
            <person name="Kiss E."/>
            <person name="Drula E."/>
            <person name="Kohler A."/>
            <person name="Sanchez-Garcia M."/>
            <person name="Andreopoulos B."/>
            <person name="Barry K.W."/>
            <person name="Bonito G."/>
            <person name="Buee M."/>
            <person name="Carver A."/>
            <person name="Chen C."/>
            <person name="Cichocki N."/>
            <person name="Clum A."/>
            <person name="Culley D."/>
            <person name="Crous P.W."/>
            <person name="Fauchery L."/>
            <person name="Girlanda M."/>
            <person name="Hayes R."/>
            <person name="Keri Z."/>
            <person name="LaButti K."/>
            <person name="Lipzen A."/>
            <person name="Lombard V."/>
            <person name="Magnuson J."/>
            <person name="Maillard F."/>
            <person name="Morin E."/>
            <person name="Murat C."/>
            <person name="Nolan M."/>
            <person name="Ohm R."/>
            <person name="Pangilinan J."/>
            <person name="Pereira M."/>
            <person name="Perotto S."/>
            <person name="Peter M."/>
            <person name="Riley R."/>
            <person name="Sitrit Y."/>
            <person name="Stielow B."/>
            <person name="Szollosi G."/>
            <person name="Zifcakova L."/>
            <person name="Stursova M."/>
            <person name="Spatafora J.W."/>
            <person name="Tedersoo L."/>
            <person name="Vaario L.-M."/>
            <person name="Yamada A."/>
            <person name="Yan M."/>
            <person name="Wang P."/>
            <person name="Xu J."/>
            <person name="Bruns T."/>
            <person name="Baldrian P."/>
            <person name="Vilgalys R."/>
            <person name="Henrissat B."/>
            <person name="Grigoriev I.V."/>
            <person name="Hibbett D."/>
            <person name="Nagy L.G."/>
            <person name="Martin F.M."/>
        </authorList>
    </citation>
    <scope>NUCLEOTIDE SEQUENCE</scope>
    <source>
        <strain evidence="2">Prilba</strain>
    </source>
</reference>
<dbReference type="Proteomes" id="UP000759537">
    <property type="component" value="Unassembled WGS sequence"/>
</dbReference>
<accession>A0A9P5JWJ9</accession>
<evidence type="ECO:0000313" key="2">
    <source>
        <dbReference type="EMBL" id="KAF8465836.1"/>
    </source>
</evidence>
<name>A0A9P5JWJ9_9AGAM</name>
<protein>
    <submittedName>
        <fullName evidence="2">Uncharacterized protein</fullName>
    </submittedName>
</protein>
<keyword evidence="3" id="KW-1185">Reference proteome</keyword>
<feature type="signal peptide" evidence="1">
    <location>
        <begin position="1"/>
        <end position="23"/>
    </location>
</feature>
<dbReference type="EMBL" id="WHVB01000044">
    <property type="protein sequence ID" value="KAF8465836.1"/>
    <property type="molecule type" value="Genomic_DNA"/>
</dbReference>
<dbReference type="AlphaFoldDB" id="A0A9P5JWJ9"/>
<feature type="chain" id="PRO_5040227049" evidence="1">
    <location>
        <begin position="24"/>
        <end position="88"/>
    </location>
</feature>